<name>A0A6I4STC4_9SPHN</name>
<organism evidence="1 2">
    <name type="scientific">Croceibacterium salegens</name>
    <dbReference type="NCBI Taxonomy" id="1737568"/>
    <lineage>
        <taxon>Bacteria</taxon>
        <taxon>Pseudomonadati</taxon>
        <taxon>Pseudomonadota</taxon>
        <taxon>Alphaproteobacteria</taxon>
        <taxon>Sphingomonadales</taxon>
        <taxon>Erythrobacteraceae</taxon>
        <taxon>Croceibacterium</taxon>
    </lineage>
</organism>
<protein>
    <submittedName>
        <fullName evidence="1">Uncharacterized protein</fullName>
    </submittedName>
</protein>
<gene>
    <name evidence="1" type="ORF">GRI89_06875</name>
</gene>
<sequence length="153" mass="16863">MTTENEIEHIARRMLARTLPKPEWTHRAHFAAALWLLRFPEHLPEDGMPAAIRAYNEATGVANTPRSGFHATITEASLRGAAACLADWPGAPLGEVLDALLASELGTSRWPLTYWSEGRLMSPEARRHWVEPDILPLPWPERTAVLAGAGRAG</sequence>
<proteinExistence type="predicted"/>
<evidence type="ECO:0000313" key="1">
    <source>
        <dbReference type="EMBL" id="MXO59261.1"/>
    </source>
</evidence>
<reference evidence="1 2" key="1">
    <citation type="submission" date="2019-12" db="EMBL/GenBank/DDBJ databases">
        <title>Genomic-based taxomic classification of the family Erythrobacteraceae.</title>
        <authorList>
            <person name="Xu L."/>
        </authorList>
    </citation>
    <scope>NUCLEOTIDE SEQUENCE [LARGE SCALE GENOMIC DNA]</scope>
    <source>
        <strain evidence="1 2">MCCC 1K01500</strain>
    </source>
</reference>
<dbReference type="AlphaFoldDB" id="A0A6I4STC4"/>
<accession>A0A6I4STC4</accession>
<dbReference type="OrthoDB" id="117988at2"/>
<keyword evidence="2" id="KW-1185">Reference proteome</keyword>
<dbReference type="Proteomes" id="UP000433652">
    <property type="component" value="Unassembled WGS sequence"/>
</dbReference>
<dbReference type="RefSeq" id="WP_159793501.1">
    <property type="nucleotide sequence ID" value="NZ_WTYM01000033.1"/>
</dbReference>
<comment type="caution">
    <text evidence="1">The sequence shown here is derived from an EMBL/GenBank/DDBJ whole genome shotgun (WGS) entry which is preliminary data.</text>
</comment>
<dbReference type="EMBL" id="WTYM01000033">
    <property type="protein sequence ID" value="MXO59261.1"/>
    <property type="molecule type" value="Genomic_DNA"/>
</dbReference>
<evidence type="ECO:0000313" key="2">
    <source>
        <dbReference type="Proteomes" id="UP000433652"/>
    </source>
</evidence>